<feature type="region of interest" description="Disordered" evidence="1">
    <location>
        <begin position="640"/>
        <end position="736"/>
    </location>
</feature>
<reference evidence="4" key="2">
    <citation type="submission" date="2018-04" db="EMBL/GenBank/DDBJ databases">
        <title>Leveraging single-cell genomics to expand the Fungal Tree of Life.</title>
        <authorList>
            <consortium name="DOE Joint Genome Institute"/>
            <person name="Ahrendt S.R."/>
            <person name="Quandt C.A."/>
            <person name="Ciobanu D."/>
            <person name="Clum A."/>
            <person name="Salamov A."/>
            <person name="Andreopoulos B."/>
            <person name="Cheng J.-F."/>
            <person name="Woyke T."/>
            <person name="Pelin A."/>
            <person name="Henrissat B."/>
            <person name="Benny G.L."/>
            <person name="Smith M.E."/>
            <person name="James T.Y."/>
            <person name="Grigoriev I.V."/>
        </authorList>
    </citation>
    <scope>NUCLEOTIDE SEQUENCE</scope>
    <source>
        <strain evidence="4">ATCC 52028</strain>
    </source>
</reference>
<dbReference type="EMBL" id="ML014155">
    <property type="protein sequence ID" value="RKP01980.1"/>
    <property type="molecule type" value="Genomic_DNA"/>
</dbReference>
<feature type="region of interest" description="Disordered" evidence="1">
    <location>
        <begin position="136"/>
        <end position="182"/>
    </location>
</feature>
<dbReference type="Proteomes" id="UP000268535">
    <property type="component" value="Unassembled WGS sequence"/>
</dbReference>
<feature type="compositionally biased region" description="Polar residues" evidence="1">
    <location>
        <begin position="727"/>
        <end position="736"/>
    </location>
</feature>
<evidence type="ECO:0000313" key="5">
    <source>
        <dbReference type="Proteomes" id="UP000268535"/>
    </source>
</evidence>
<keyword evidence="2" id="KW-0472">Membrane</keyword>
<feature type="region of interest" description="Disordered" evidence="1">
    <location>
        <begin position="204"/>
        <end position="307"/>
    </location>
</feature>
<sequence length="736" mass="75231">MAAAAAAVMAASRTDPVDREGVDPAASGASPVPMIVPASEALPKGSLPSPPQAGAARRLWRFGGVRNHLSFKAMRPPSSIVSSLNGNRSSAGLDTHSQLDHDIVRTTALTVGPLLAVVLIAVGAYISWTLYHYDAKDPSGKRSERDRRRRGSGLADTFLSGKGPTSRRDRPSPSRVEDARTSRVDMLPASASWWQRLRRYVLGTPDAGRGSGESIADLTETSDRRRGGASKYNAYGPSFKLAAHPHGGSDGGSGHRGSHLHPSMASHDQANRTHGSGLGSRERGPANRNELGHNSSSAPEAPPQAPVACATAGIAAAAAPRQGSPAQLPHLGRGRHRASSVPEYSAWLESVHDGGSLANAVAATGMTTPMRARKDKNPPLDAATVLNIQNGNLPASDYPDAMRVLARAGAKRGPAAIRPPAALVPPKSRPASRPTLSAGPAPATTSVIRGLAAAPADTARASQEIKIGGEGATATAAALAGATDTQVAGTTGMMVASAAQAGSHPIRTSAVGGMPDRPALRSAKTLPLITHAVGAGDVDHAILRGSTILPHLQRDLRWKLGACKVSSAAPPTTLTTSSTLPLTVSSPSVDGPRRCSPPHAGAADPVEPVRAMPCRWMDPAAHAGAAGPASAAVATAAPATVSASPARTQTSPARRLPAPPASPGLMPIPERSGPGSASTTPHRSHRAARGPLSRAGLLSPDGRRAGAGSSSPAPGSRSSPRAPRQSVLDSDSYQIW</sequence>
<reference evidence="5 6" key="1">
    <citation type="journal article" date="2018" name="Nat. Microbiol.">
        <title>Leveraging single-cell genomics to expand the fungal tree of life.</title>
        <authorList>
            <person name="Ahrendt S.R."/>
            <person name="Quandt C.A."/>
            <person name="Ciobanu D."/>
            <person name="Clum A."/>
            <person name="Salamov A."/>
            <person name="Andreopoulos B."/>
            <person name="Cheng J.F."/>
            <person name="Woyke T."/>
            <person name="Pelin A."/>
            <person name="Henrissat B."/>
            <person name="Reynolds N.K."/>
            <person name="Benny G.L."/>
            <person name="Smith M.E."/>
            <person name="James T.Y."/>
            <person name="Grigoriev I.V."/>
        </authorList>
    </citation>
    <scope>NUCLEOTIDE SEQUENCE [LARGE SCALE GENOMIC DNA]</scope>
    <source>
        <strain evidence="5 6">ATCC 52028</strain>
    </source>
</reference>
<feature type="compositionally biased region" description="Low complexity" evidence="1">
    <location>
        <begin position="568"/>
        <end position="589"/>
    </location>
</feature>
<organism evidence="3 5">
    <name type="scientific">Caulochytrium protostelioides</name>
    <dbReference type="NCBI Taxonomy" id="1555241"/>
    <lineage>
        <taxon>Eukaryota</taxon>
        <taxon>Fungi</taxon>
        <taxon>Fungi incertae sedis</taxon>
        <taxon>Chytridiomycota</taxon>
        <taxon>Chytridiomycota incertae sedis</taxon>
        <taxon>Chytridiomycetes</taxon>
        <taxon>Caulochytriales</taxon>
        <taxon>Caulochytriaceae</taxon>
        <taxon>Caulochytrium</taxon>
    </lineage>
</organism>
<keyword evidence="2" id="KW-1133">Transmembrane helix</keyword>
<feature type="compositionally biased region" description="Basic and acidic residues" evidence="1">
    <location>
        <begin position="166"/>
        <end position="182"/>
    </location>
</feature>
<feature type="region of interest" description="Disordered" evidence="1">
    <location>
        <begin position="568"/>
        <end position="606"/>
    </location>
</feature>
<name>A0A4P9WZW7_9FUNG</name>
<keyword evidence="2" id="KW-0812">Transmembrane</keyword>
<dbReference type="EMBL" id="ML009111">
    <property type="protein sequence ID" value="RKO98155.1"/>
    <property type="molecule type" value="Genomic_DNA"/>
</dbReference>
<dbReference type="AlphaFoldDB" id="A0A4P9WZW7"/>
<dbReference type="Proteomes" id="UP000274922">
    <property type="component" value="Unassembled WGS sequence"/>
</dbReference>
<evidence type="ECO:0000313" key="3">
    <source>
        <dbReference type="EMBL" id="RKO98155.1"/>
    </source>
</evidence>
<evidence type="ECO:0000313" key="4">
    <source>
        <dbReference type="EMBL" id="RKP01980.1"/>
    </source>
</evidence>
<protein>
    <submittedName>
        <fullName evidence="3">Uncharacterized protein</fullName>
    </submittedName>
</protein>
<feature type="compositionally biased region" description="Low complexity" evidence="1">
    <location>
        <begin position="706"/>
        <end position="724"/>
    </location>
</feature>
<feature type="transmembrane region" description="Helical" evidence="2">
    <location>
        <begin position="108"/>
        <end position="131"/>
    </location>
</feature>
<proteinExistence type="predicted"/>
<feature type="compositionally biased region" description="Low complexity" evidence="1">
    <location>
        <begin position="640"/>
        <end position="656"/>
    </location>
</feature>
<reference evidence="3" key="3">
    <citation type="submission" date="2018-08" db="EMBL/GenBank/DDBJ databases">
        <title>Leveraging single-cell genomics to expand the Fungal Tree of Life.</title>
        <authorList>
            <consortium name="DOE Joint Genome Institute"/>
            <person name="Ahrendt S.R."/>
            <person name="Quandt C.A."/>
            <person name="Ciobanu D."/>
            <person name="Clum A."/>
            <person name="Salamov A."/>
            <person name="Andreopoulos B."/>
            <person name="Cheng J.-F."/>
            <person name="Woyke T."/>
            <person name="Pelin A."/>
            <person name="Henrissat B."/>
            <person name="Reynolds N."/>
            <person name="Benny G.L."/>
            <person name="Smith M.E."/>
            <person name="James T.Y."/>
            <person name="Grigoriev I.V."/>
        </authorList>
    </citation>
    <scope>NUCLEOTIDE SEQUENCE</scope>
    <source>
        <strain evidence="3">ATCC 52028</strain>
    </source>
</reference>
<accession>A0A4P9WZW7</accession>
<feature type="compositionally biased region" description="Basic and acidic residues" evidence="1">
    <location>
        <begin position="136"/>
        <end position="146"/>
    </location>
</feature>
<evidence type="ECO:0000256" key="2">
    <source>
        <dbReference type="SAM" id="Phobius"/>
    </source>
</evidence>
<feature type="region of interest" description="Disordered" evidence="1">
    <location>
        <begin position="416"/>
        <end position="443"/>
    </location>
</feature>
<keyword evidence="6" id="KW-1185">Reference proteome</keyword>
<gene>
    <name evidence="3" type="ORF">CAUPRSCDRAFT_10211</name>
    <name evidence="4" type="ORF">CXG81DRAFT_18273</name>
</gene>
<evidence type="ECO:0000313" key="6">
    <source>
        <dbReference type="Proteomes" id="UP000274922"/>
    </source>
</evidence>
<evidence type="ECO:0000256" key="1">
    <source>
        <dbReference type="SAM" id="MobiDB-lite"/>
    </source>
</evidence>
<feature type="region of interest" description="Disordered" evidence="1">
    <location>
        <begin position="9"/>
        <end position="31"/>
    </location>
</feature>